<keyword evidence="2" id="KW-1185">Reference proteome</keyword>
<comment type="caution">
    <text evidence="1">The sequence shown here is derived from an EMBL/GenBank/DDBJ whole genome shotgun (WGS) entry which is preliminary data.</text>
</comment>
<protein>
    <submittedName>
        <fullName evidence="1">Uncharacterized protein</fullName>
    </submittedName>
</protein>
<feature type="non-terminal residue" evidence="1">
    <location>
        <position position="1"/>
    </location>
</feature>
<accession>A0AC60Q7A7</accession>
<organism evidence="1 2">
    <name type="scientific">Ixodes persulcatus</name>
    <name type="common">Taiga tick</name>
    <dbReference type="NCBI Taxonomy" id="34615"/>
    <lineage>
        <taxon>Eukaryota</taxon>
        <taxon>Metazoa</taxon>
        <taxon>Ecdysozoa</taxon>
        <taxon>Arthropoda</taxon>
        <taxon>Chelicerata</taxon>
        <taxon>Arachnida</taxon>
        <taxon>Acari</taxon>
        <taxon>Parasitiformes</taxon>
        <taxon>Ixodida</taxon>
        <taxon>Ixodoidea</taxon>
        <taxon>Ixodidae</taxon>
        <taxon>Ixodinae</taxon>
        <taxon>Ixodes</taxon>
    </lineage>
</organism>
<gene>
    <name evidence="1" type="ORF">HPB47_024129</name>
</gene>
<evidence type="ECO:0000313" key="1">
    <source>
        <dbReference type="EMBL" id="KAG0428924.1"/>
    </source>
</evidence>
<reference evidence="1 2" key="1">
    <citation type="journal article" date="2020" name="Cell">
        <title>Large-Scale Comparative Analyses of Tick Genomes Elucidate Their Genetic Diversity and Vector Capacities.</title>
        <authorList>
            <consortium name="Tick Genome and Microbiome Consortium (TIGMIC)"/>
            <person name="Jia N."/>
            <person name="Wang J."/>
            <person name="Shi W."/>
            <person name="Du L."/>
            <person name="Sun Y."/>
            <person name="Zhan W."/>
            <person name="Jiang J.F."/>
            <person name="Wang Q."/>
            <person name="Zhang B."/>
            <person name="Ji P."/>
            <person name="Bell-Sakyi L."/>
            <person name="Cui X.M."/>
            <person name="Yuan T.T."/>
            <person name="Jiang B.G."/>
            <person name="Yang W.F."/>
            <person name="Lam T.T."/>
            <person name="Chang Q.C."/>
            <person name="Ding S.J."/>
            <person name="Wang X.J."/>
            <person name="Zhu J.G."/>
            <person name="Ruan X.D."/>
            <person name="Zhao L."/>
            <person name="Wei J.T."/>
            <person name="Ye R.Z."/>
            <person name="Que T.C."/>
            <person name="Du C.H."/>
            <person name="Zhou Y.H."/>
            <person name="Cheng J.X."/>
            <person name="Dai P.F."/>
            <person name="Guo W.B."/>
            <person name="Han X.H."/>
            <person name="Huang E.J."/>
            <person name="Li L.F."/>
            <person name="Wei W."/>
            <person name="Gao Y.C."/>
            <person name="Liu J.Z."/>
            <person name="Shao H.Z."/>
            <person name="Wang X."/>
            <person name="Wang C.C."/>
            <person name="Yang T.C."/>
            <person name="Huo Q.B."/>
            <person name="Li W."/>
            <person name="Chen H.Y."/>
            <person name="Chen S.E."/>
            <person name="Zhou L.G."/>
            <person name="Ni X.B."/>
            <person name="Tian J.H."/>
            <person name="Sheng Y."/>
            <person name="Liu T."/>
            <person name="Pan Y.S."/>
            <person name="Xia L.Y."/>
            <person name="Li J."/>
            <person name="Zhao F."/>
            <person name="Cao W.C."/>
        </authorList>
    </citation>
    <scope>NUCLEOTIDE SEQUENCE [LARGE SCALE GENOMIC DNA]</scope>
    <source>
        <strain evidence="1">Iper-2018</strain>
    </source>
</reference>
<dbReference type="Proteomes" id="UP000805193">
    <property type="component" value="Unassembled WGS sequence"/>
</dbReference>
<sequence>RYRFDNELQKCAGQSPTLRPVRKLGRLPAGTMEATSPQGDRYSSMEAGRNDDVFDRSHLPEQAPSLSLAQRCAAFLVPRRLRSYMRFEDREGPDAPGCGGGGGGGGGGSGTWCPEQRDLLRRDVETLDLLVLKLEDLAGTLRDAMHLSSSQSSPQSPGSPGCRRVETAPYFIRFQLPIVAFCPGEARFRT</sequence>
<proteinExistence type="predicted"/>
<name>A0AC60Q7A7_IXOPE</name>
<evidence type="ECO:0000313" key="2">
    <source>
        <dbReference type="Proteomes" id="UP000805193"/>
    </source>
</evidence>
<dbReference type="EMBL" id="JABSTQ010009465">
    <property type="protein sequence ID" value="KAG0428924.1"/>
    <property type="molecule type" value="Genomic_DNA"/>
</dbReference>